<dbReference type="Pfam" id="PF00571">
    <property type="entry name" value="CBS"/>
    <property type="match status" value="2"/>
</dbReference>
<keyword evidence="1 2" id="KW-0129">CBS domain</keyword>
<comment type="caution">
    <text evidence="5">The sequence shown here is derived from an EMBL/GenBank/DDBJ whole genome shotgun (WGS) entry which is preliminary data.</text>
</comment>
<feature type="region of interest" description="Disordered" evidence="3">
    <location>
        <begin position="131"/>
        <end position="169"/>
    </location>
</feature>
<evidence type="ECO:0000256" key="2">
    <source>
        <dbReference type="PROSITE-ProRule" id="PRU00703"/>
    </source>
</evidence>
<dbReference type="InterPro" id="IPR000644">
    <property type="entry name" value="CBS_dom"/>
</dbReference>
<dbReference type="PROSITE" id="PS51371">
    <property type="entry name" value="CBS"/>
    <property type="match status" value="2"/>
</dbReference>
<organism evidence="5 6">
    <name type="scientific">Roseateles subflavus</name>
    <dbReference type="NCBI Taxonomy" id="3053353"/>
    <lineage>
        <taxon>Bacteria</taxon>
        <taxon>Pseudomonadati</taxon>
        <taxon>Pseudomonadota</taxon>
        <taxon>Betaproteobacteria</taxon>
        <taxon>Burkholderiales</taxon>
        <taxon>Sphaerotilaceae</taxon>
        <taxon>Roseateles</taxon>
    </lineage>
</organism>
<proteinExistence type="predicted"/>
<reference evidence="5 6" key="1">
    <citation type="submission" date="2023-06" db="EMBL/GenBank/DDBJ databases">
        <title>Pelomonas sp. APW6 16S ribosomal RNA gene genome sequencing and assembly.</title>
        <authorList>
            <person name="Woo H."/>
        </authorList>
    </citation>
    <scope>NUCLEOTIDE SEQUENCE [LARGE SCALE GENOMIC DNA]</scope>
    <source>
        <strain evidence="5 6">APW6</strain>
    </source>
</reference>
<feature type="domain" description="CBS" evidence="4">
    <location>
        <begin position="72"/>
        <end position="129"/>
    </location>
</feature>
<evidence type="ECO:0000259" key="4">
    <source>
        <dbReference type="PROSITE" id="PS51371"/>
    </source>
</evidence>
<dbReference type="PANTHER" id="PTHR43080">
    <property type="entry name" value="CBS DOMAIN-CONTAINING PROTEIN CBSX3, MITOCHONDRIAL"/>
    <property type="match status" value="1"/>
</dbReference>
<evidence type="ECO:0000256" key="1">
    <source>
        <dbReference type="ARBA" id="ARBA00023122"/>
    </source>
</evidence>
<evidence type="ECO:0000256" key="3">
    <source>
        <dbReference type="SAM" id="MobiDB-lite"/>
    </source>
</evidence>
<accession>A0ABT7LLZ8</accession>
<keyword evidence="6" id="KW-1185">Reference proteome</keyword>
<dbReference type="SUPFAM" id="SSF54631">
    <property type="entry name" value="CBS-domain pair"/>
    <property type="match status" value="1"/>
</dbReference>
<feature type="compositionally biased region" description="Low complexity" evidence="3">
    <location>
        <begin position="143"/>
        <end position="160"/>
    </location>
</feature>
<dbReference type="InterPro" id="IPR051257">
    <property type="entry name" value="Diverse_CBS-Domain"/>
</dbReference>
<dbReference type="RefSeq" id="WP_285983900.1">
    <property type="nucleotide sequence ID" value="NZ_JASVDS010000005.1"/>
</dbReference>
<feature type="domain" description="CBS" evidence="4">
    <location>
        <begin position="8"/>
        <end position="64"/>
    </location>
</feature>
<gene>
    <name evidence="5" type="ORF">QRD43_18075</name>
</gene>
<dbReference type="SMART" id="SM00116">
    <property type="entry name" value="CBS"/>
    <property type="match status" value="2"/>
</dbReference>
<protein>
    <submittedName>
        <fullName evidence="5">CBS domain-containing protein</fullName>
    </submittedName>
</protein>
<dbReference type="CDD" id="cd04622">
    <property type="entry name" value="CBS_pair_HRP1_like"/>
    <property type="match status" value="1"/>
</dbReference>
<sequence length="169" mass="17859">MNKVSDVMTRGVQPLTPDDSMLQAAQAMEMLEVGALPVCEGGRLVGMVTDRDLVLRGLAQGYPPATRLDGLISRQVQSCHEDDALDDVLQRMADTGMRRLPVLDGSQHLVGMVTLRDVAAKAVKRLGAARAGEALSDTARPPATSRAGPRTRGTTRGGTAKDPSQQVGS</sequence>
<evidence type="ECO:0000313" key="6">
    <source>
        <dbReference type="Proteomes" id="UP001238603"/>
    </source>
</evidence>
<dbReference type="InterPro" id="IPR046342">
    <property type="entry name" value="CBS_dom_sf"/>
</dbReference>
<dbReference type="Gene3D" id="3.10.580.10">
    <property type="entry name" value="CBS-domain"/>
    <property type="match status" value="1"/>
</dbReference>
<name>A0ABT7LLZ8_9BURK</name>
<dbReference type="EMBL" id="JASVDS010000005">
    <property type="protein sequence ID" value="MDL5033824.1"/>
    <property type="molecule type" value="Genomic_DNA"/>
</dbReference>
<dbReference type="Proteomes" id="UP001238603">
    <property type="component" value="Unassembled WGS sequence"/>
</dbReference>
<dbReference type="PANTHER" id="PTHR43080:SF2">
    <property type="entry name" value="CBS DOMAIN-CONTAINING PROTEIN"/>
    <property type="match status" value="1"/>
</dbReference>
<evidence type="ECO:0000313" key="5">
    <source>
        <dbReference type="EMBL" id="MDL5033824.1"/>
    </source>
</evidence>